<feature type="transmembrane region" description="Helical" evidence="7">
    <location>
        <begin position="88"/>
        <end position="109"/>
    </location>
</feature>
<feature type="transmembrane region" description="Helical" evidence="7">
    <location>
        <begin position="58"/>
        <end position="76"/>
    </location>
</feature>
<sequence>MSAEPEAQLPAGGRFAPLREPVFRRIWSASLFSNFGQLILGVGAAWEMTRLSGSPAMVALVQSAMMLPLMLVAMPAGAAADMFDRRRIAIGGLSFAILSSLALTGLAFAGLTSPGVLLGFCVLIGSGVAFYGPAWQASIGEQVGQEHLPAAVALGTISYNVARSFGPAVGGVIVLLAGAQAAFAVNALCYVPLLLAFGLWRRPMLPSRLPPERIDRAIYAGARYARHSSPIRRVVLRAFAFALASASTSALAPLIAKDMLGGDAGTYGLLLGATGVGAVLGALIVADVRDRLSTETALRVFALVGGGAIAVIAISRNVAVTGLSLALLGAVNILNIALLNVGVQLSVPRWVTARALSIYQSALTGGIAIGAAAWGAVAARAGLQATLFASALLVAATAALGFVARLAEPDEDGLDTVDLGEDPQLALPVTMRSGPVTIEIDYCVDPSCAREFYDAMRAVRRTRLRNGGFDWSIARNLADPAIWTERYSCSTWGDYLRIRARFTQADLAAQAAADAFMLPGCRHVVRRCLERPFGSVRWRQDSPDTHQDTGGIIAP</sequence>
<organism evidence="9 10">
    <name type="scientific">Sphingomonas tabacisoli</name>
    <dbReference type="NCBI Taxonomy" id="2249466"/>
    <lineage>
        <taxon>Bacteria</taxon>
        <taxon>Pseudomonadati</taxon>
        <taxon>Pseudomonadota</taxon>
        <taxon>Alphaproteobacteria</taxon>
        <taxon>Sphingomonadales</taxon>
        <taxon>Sphingomonadaceae</taxon>
        <taxon>Sphingomonas</taxon>
    </lineage>
</organism>
<proteinExistence type="predicted"/>
<dbReference type="Proteomes" id="UP001597115">
    <property type="component" value="Unassembled WGS sequence"/>
</dbReference>
<feature type="transmembrane region" description="Helical" evidence="7">
    <location>
        <begin position="115"/>
        <end position="135"/>
    </location>
</feature>
<keyword evidence="3" id="KW-1003">Cell membrane</keyword>
<dbReference type="EMBL" id="JBHUDY010000002">
    <property type="protein sequence ID" value="MFD1613249.1"/>
    <property type="molecule type" value="Genomic_DNA"/>
</dbReference>
<evidence type="ECO:0000256" key="6">
    <source>
        <dbReference type="ARBA" id="ARBA00023136"/>
    </source>
</evidence>
<feature type="transmembrane region" description="Helical" evidence="7">
    <location>
        <begin position="325"/>
        <end position="343"/>
    </location>
</feature>
<feature type="transmembrane region" description="Helical" evidence="7">
    <location>
        <begin position="383"/>
        <end position="404"/>
    </location>
</feature>
<comment type="caution">
    <text evidence="9">The sequence shown here is derived from an EMBL/GenBank/DDBJ whole genome shotgun (WGS) entry which is preliminary data.</text>
</comment>
<evidence type="ECO:0000256" key="2">
    <source>
        <dbReference type="ARBA" id="ARBA00022448"/>
    </source>
</evidence>
<dbReference type="CDD" id="cd06173">
    <property type="entry name" value="MFS_MefA_like"/>
    <property type="match status" value="1"/>
</dbReference>
<dbReference type="PANTHER" id="PTHR23513">
    <property type="entry name" value="INTEGRAL MEMBRANE EFFLUX PROTEIN-RELATED"/>
    <property type="match status" value="1"/>
</dbReference>
<evidence type="ECO:0000259" key="8">
    <source>
        <dbReference type="PROSITE" id="PS50850"/>
    </source>
</evidence>
<accession>A0ABW4I8W9</accession>
<keyword evidence="6 7" id="KW-0472">Membrane</keyword>
<feature type="transmembrane region" description="Helical" evidence="7">
    <location>
        <begin position="172"/>
        <end position="200"/>
    </location>
</feature>
<evidence type="ECO:0000256" key="7">
    <source>
        <dbReference type="SAM" id="Phobius"/>
    </source>
</evidence>
<evidence type="ECO:0000256" key="3">
    <source>
        <dbReference type="ARBA" id="ARBA00022475"/>
    </source>
</evidence>
<evidence type="ECO:0000256" key="5">
    <source>
        <dbReference type="ARBA" id="ARBA00022989"/>
    </source>
</evidence>
<dbReference type="InterPro" id="IPR020846">
    <property type="entry name" value="MFS_dom"/>
</dbReference>
<keyword evidence="2" id="KW-0813">Transport</keyword>
<feature type="transmembrane region" description="Helical" evidence="7">
    <location>
        <begin position="355"/>
        <end position="377"/>
    </location>
</feature>
<dbReference type="Gene3D" id="1.20.1250.20">
    <property type="entry name" value="MFS general substrate transporter like domains"/>
    <property type="match status" value="1"/>
</dbReference>
<dbReference type="RefSeq" id="WP_380891150.1">
    <property type="nucleotide sequence ID" value="NZ_JBHUDY010000002.1"/>
</dbReference>
<dbReference type="SUPFAM" id="SSF103473">
    <property type="entry name" value="MFS general substrate transporter"/>
    <property type="match status" value="1"/>
</dbReference>
<feature type="transmembrane region" description="Helical" evidence="7">
    <location>
        <begin position="26"/>
        <end position="46"/>
    </location>
</feature>
<comment type="subcellular location">
    <subcellularLocation>
        <location evidence="1">Cell membrane</location>
        <topology evidence="1">Multi-pass membrane protein</topology>
    </subcellularLocation>
</comment>
<keyword evidence="4 7" id="KW-0812">Transmembrane</keyword>
<feature type="domain" description="Major facilitator superfamily (MFS) profile" evidence="8">
    <location>
        <begin position="22"/>
        <end position="413"/>
    </location>
</feature>
<feature type="transmembrane region" description="Helical" evidence="7">
    <location>
        <begin position="267"/>
        <end position="286"/>
    </location>
</feature>
<dbReference type="PANTHER" id="PTHR23513:SF11">
    <property type="entry name" value="STAPHYLOFERRIN A TRANSPORTER"/>
    <property type="match status" value="1"/>
</dbReference>
<dbReference type="Pfam" id="PF05977">
    <property type="entry name" value="MFS_3"/>
    <property type="match status" value="1"/>
</dbReference>
<protein>
    <submittedName>
        <fullName evidence="9">MFS transporter</fullName>
    </submittedName>
</protein>
<reference evidence="10" key="1">
    <citation type="journal article" date="2019" name="Int. J. Syst. Evol. Microbiol.">
        <title>The Global Catalogue of Microorganisms (GCM) 10K type strain sequencing project: providing services to taxonomists for standard genome sequencing and annotation.</title>
        <authorList>
            <consortium name="The Broad Institute Genomics Platform"/>
            <consortium name="The Broad Institute Genome Sequencing Center for Infectious Disease"/>
            <person name="Wu L."/>
            <person name="Ma J."/>
        </authorList>
    </citation>
    <scope>NUCLEOTIDE SEQUENCE [LARGE SCALE GENOMIC DNA]</scope>
    <source>
        <strain evidence="10">CGMCC 1.16275</strain>
    </source>
</reference>
<keyword evidence="5 7" id="KW-1133">Transmembrane helix</keyword>
<dbReference type="InterPro" id="IPR036259">
    <property type="entry name" value="MFS_trans_sf"/>
</dbReference>
<gene>
    <name evidence="9" type="ORF">ACFSCW_15695</name>
</gene>
<evidence type="ECO:0000313" key="9">
    <source>
        <dbReference type="EMBL" id="MFD1613249.1"/>
    </source>
</evidence>
<dbReference type="InterPro" id="IPR010290">
    <property type="entry name" value="TM_effector"/>
</dbReference>
<evidence type="ECO:0000313" key="10">
    <source>
        <dbReference type="Proteomes" id="UP001597115"/>
    </source>
</evidence>
<feature type="transmembrane region" description="Helical" evidence="7">
    <location>
        <begin position="234"/>
        <end position="255"/>
    </location>
</feature>
<keyword evidence="10" id="KW-1185">Reference proteome</keyword>
<feature type="transmembrane region" description="Helical" evidence="7">
    <location>
        <begin position="298"/>
        <end position="319"/>
    </location>
</feature>
<evidence type="ECO:0000256" key="1">
    <source>
        <dbReference type="ARBA" id="ARBA00004651"/>
    </source>
</evidence>
<name>A0ABW4I8W9_9SPHN</name>
<evidence type="ECO:0000256" key="4">
    <source>
        <dbReference type="ARBA" id="ARBA00022692"/>
    </source>
</evidence>
<dbReference type="PROSITE" id="PS50850">
    <property type="entry name" value="MFS"/>
    <property type="match status" value="1"/>
</dbReference>